<name>A0A818NHD9_9BILA</name>
<evidence type="ECO:0000313" key="2">
    <source>
        <dbReference type="Proteomes" id="UP000663865"/>
    </source>
</evidence>
<dbReference type="AlphaFoldDB" id="A0A818NHD9"/>
<dbReference type="Proteomes" id="UP000663865">
    <property type="component" value="Unassembled WGS sequence"/>
</dbReference>
<protein>
    <submittedName>
        <fullName evidence="1">Uncharacterized protein</fullName>
    </submittedName>
</protein>
<organism evidence="1 2">
    <name type="scientific">Rotaria socialis</name>
    <dbReference type="NCBI Taxonomy" id="392032"/>
    <lineage>
        <taxon>Eukaryota</taxon>
        <taxon>Metazoa</taxon>
        <taxon>Spiralia</taxon>
        <taxon>Gnathifera</taxon>
        <taxon>Rotifera</taxon>
        <taxon>Eurotatoria</taxon>
        <taxon>Bdelloidea</taxon>
        <taxon>Philodinida</taxon>
        <taxon>Philodinidae</taxon>
        <taxon>Rotaria</taxon>
    </lineage>
</organism>
<sequence length="186" mass="21774">MEPQSDDSHRAFDFTDESLDWLIDGHDRNGILLPFIGIKYCTGDEKCKCRRCEESRRNKWAYTESLAANLFYLSGIKMNEINGCEVKKFEDCLFNDFINNINGFFIHVTDLCSSQNNEYGLHILNLFRNGSFNKNIYNGLTPAILANCYSNQQKSHPIINHYYSIRSILQKRSCNHFYMQFFLFLS</sequence>
<gene>
    <name evidence="1" type="ORF">KIK155_LOCUS21172</name>
</gene>
<evidence type="ECO:0000313" key="1">
    <source>
        <dbReference type="EMBL" id="CAF3605822.1"/>
    </source>
</evidence>
<accession>A0A818NHD9</accession>
<comment type="caution">
    <text evidence="1">The sequence shown here is derived from an EMBL/GenBank/DDBJ whole genome shotgun (WGS) entry which is preliminary data.</text>
</comment>
<reference evidence="1" key="1">
    <citation type="submission" date="2021-02" db="EMBL/GenBank/DDBJ databases">
        <authorList>
            <person name="Nowell W R."/>
        </authorList>
    </citation>
    <scope>NUCLEOTIDE SEQUENCE</scope>
</reference>
<dbReference type="EMBL" id="CAJNYV010003723">
    <property type="protein sequence ID" value="CAF3605822.1"/>
    <property type="molecule type" value="Genomic_DNA"/>
</dbReference>
<proteinExistence type="predicted"/>